<keyword evidence="3" id="KW-1185">Reference proteome</keyword>
<accession>A0ABY3ML31</accession>
<name>A0ABY3ML31_AERVE</name>
<sequence>MNMKIKVLTLLCCSLLSGCAARAAYNSLKQDYNHPPLDPPQQNRWLTIDGVIPPEVKVTIVPYYYSTKGCTRNSGDLATYFGLIYPKSGHYSVQIALDGGTRCGWQLDKINISSEIKDPNYYNARIPIVSQFAALESGAATYTFSIKQQEQEYQSDEISRTPRYYPYASLQEIEKGYPASYSKSVLWLNSVGIIKNTTGEVGERQPDFAYQPGKAPTPLGIIHFSPMVDHDYLVYGTTEGSKLKGNFVYRDYYPNGDVTENEPLRDYRYYEIKPKKKEPWRPIIPD</sequence>
<evidence type="ECO:0000256" key="1">
    <source>
        <dbReference type="SAM" id="SignalP"/>
    </source>
</evidence>
<gene>
    <name evidence="2" type="ORF">CJF24_11845</name>
</gene>
<reference evidence="2 3" key="1">
    <citation type="submission" date="2017-08" db="EMBL/GenBank/DDBJ databases">
        <title>Aeromonas veronii bv sobria strain NS22 whole genome sequencing.</title>
        <authorList>
            <person name="Katharios P."/>
            <person name="Ha V.Q."/>
            <person name="Smyrli M."/>
        </authorList>
    </citation>
    <scope>NUCLEOTIDE SEQUENCE [LARGE SCALE GENOMIC DNA]</scope>
    <source>
        <strain evidence="2 3">NS22</strain>
    </source>
</reference>
<organism evidence="2 3">
    <name type="scientific">Aeromonas veronii</name>
    <dbReference type="NCBI Taxonomy" id="654"/>
    <lineage>
        <taxon>Bacteria</taxon>
        <taxon>Pseudomonadati</taxon>
        <taxon>Pseudomonadota</taxon>
        <taxon>Gammaproteobacteria</taxon>
        <taxon>Aeromonadales</taxon>
        <taxon>Aeromonadaceae</taxon>
        <taxon>Aeromonas</taxon>
    </lineage>
</organism>
<keyword evidence="1" id="KW-0732">Signal</keyword>
<evidence type="ECO:0000313" key="3">
    <source>
        <dbReference type="Proteomes" id="UP000323129"/>
    </source>
</evidence>
<feature type="signal peptide" evidence="1">
    <location>
        <begin position="1"/>
        <end position="23"/>
    </location>
</feature>
<feature type="chain" id="PRO_5045817644" description="Lipoprotein" evidence="1">
    <location>
        <begin position="24"/>
        <end position="286"/>
    </location>
</feature>
<dbReference type="PROSITE" id="PS51257">
    <property type="entry name" value="PROKAR_LIPOPROTEIN"/>
    <property type="match status" value="1"/>
</dbReference>
<dbReference type="RefSeq" id="WP_115521411.1">
    <property type="nucleotide sequence ID" value="NZ_JBLUPC010000035.1"/>
</dbReference>
<comment type="caution">
    <text evidence="2">The sequence shown here is derived from an EMBL/GenBank/DDBJ whole genome shotgun (WGS) entry which is preliminary data.</text>
</comment>
<dbReference type="EMBL" id="NQMC01000030">
    <property type="protein sequence ID" value="TYD44257.1"/>
    <property type="molecule type" value="Genomic_DNA"/>
</dbReference>
<dbReference type="Proteomes" id="UP000323129">
    <property type="component" value="Unassembled WGS sequence"/>
</dbReference>
<evidence type="ECO:0000313" key="2">
    <source>
        <dbReference type="EMBL" id="TYD44257.1"/>
    </source>
</evidence>
<protein>
    <recommendedName>
        <fullName evidence="4">Lipoprotein</fullName>
    </recommendedName>
</protein>
<evidence type="ECO:0008006" key="4">
    <source>
        <dbReference type="Google" id="ProtNLM"/>
    </source>
</evidence>
<proteinExistence type="predicted"/>